<name>A0A1V6PUT6_9EURO</name>
<accession>A0A1V6PUT6</accession>
<feature type="non-terminal residue" evidence="1">
    <location>
        <position position="181"/>
    </location>
</feature>
<reference evidence="2" key="1">
    <citation type="journal article" date="2017" name="Nat. Microbiol.">
        <title>Global analysis of biosynthetic gene clusters reveals vast potential of secondary metabolite production in Penicillium species.</title>
        <authorList>
            <person name="Nielsen J.C."/>
            <person name="Grijseels S."/>
            <person name="Prigent S."/>
            <person name="Ji B."/>
            <person name="Dainat J."/>
            <person name="Nielsen K.F."/>
            <person name="Frisvad J.C."/>
            <person name="Workman M."/>
            <person name="Nielsen J."/>
        </authorList>
    </citation>
    <scope>NUCLEOTIDE SEQUENCE [LARGE SCALE GENOMIC DNA]</scope>
    <source>
        <strain evidence="2">IBT 31811</strain>
    </source>
</reference>
<sequence>DKSLKNELLQLGEAEQSLKNEILQLKKATKLQSHQNLLIRGAELDLWAGITDSDRTNRNLAVHGGNIELDVTVIRDQDMIDPAHAEIWKSFFHKHYNLEYLYSHEQLHDFVDVSPPILKIFNSRADISIPTREWRKVEVCDRHKLLEACDEFIEAFKQNPNTAAPIELLSLATSRGRPFQR</sequence>
<protein>
    <submittedName>
        <fullName evidence="1">Uncharacterized protein</fullName>
    </submittedName>
</protein>
<evidence type="ECO:0000313" key="2">
    <source>
        <dbReference type="Proteomes" id="UP000191672"/>
    </source>
</evidence>
<gene>
    <name evidence="1" type="ORF">PENANT_c035G06411</name>
</gene>
<proteinExistence type="predicted"/>
<comment type="caution">
    <text evidence="1">The sequence shown here is derived from an EMBL/GenBank/DDBJ whole genome shotgun (WGS) entry which is preliminary data.</text>
</comment>
<evidence type="ECO:0000313" key="1">
    <source>
        <dbReference type="EMBL" id="OQD80487.1"/>
    </source>
</evidence>
<dbReference type="AlphaFoldDB" id="A0A1V6PUT6"/>
<keyword evidence="2" id="KW-1185">Reference proteome</keyword>
<organism evidence="1 2">
    <name type="scientific">Penicillium antarcticum</name>
    <dbReference type="NCBI Taxonomy" id="416450"/>
    <lineage>
        <taxon>Eukaryota</taxon>
        <taxon>Fungi</taxon>
        <taxon>Dikarya</taxon>
        <taxon>Ascomycota</taxon>
        <taxon>Pezizomycotina</taxon>
        <taxon>Eurotiomycetes</taxon>
        <taxon>Eurotiomycetidae</taxon>
        <taxon>Eurotiales</taxon>
        <taxon>Aspergillaceae</taxon>
        <taxon>Penicillium</taxon>
    </lineage>
</organism>
<dbReference type="Proteomes" id="UP000191672">
    <property type="component" value="Unassembled WGS sequence"/>
</dbReference>
<dbReference type="EMBL" id="MDYN01000035">
    <property type="protein sequence ID" value="OQD80487.1"/>
    <property type="molecule type" value="Genomic_DNA"/>
</dbReference>
<feature type="non-terminal residue" evidence="1">
    <location>
        <position position="1"/>
    </location>
</feature>